<protein>
    <submittedName>
        <fullName evidence="2">Uncharacterized protein</fullName>
    </submittedName>
</protein>
<dbReference type="EMBL" id="BMAW01084345">
    <property type="protein sequence ID" value="GFU38260.1"/>
    <property type="molecule type" value="Genomic_DNA"/>
</dbReference>
<sequence length="103" mass="11669">MVPSALEISLLTGQYCCDILDHHELLFVGFIIGLEALNTLCFSSHAIHLIFVKYGILFRSHRLVWCFPILPLTCRAERISVVIRRKSGAKRKKTVISNSTDLL</sequence>
<evidence type="ECO:0000256" key="1">
    <source>
        <dbReference type="SAM" id="Phobius"/>
    </source>
</evidence>
<dbReference type="Proteomes" id="UP000887013">
    <property type="component" value="Unassembled WGS sequence"/>
</dbReference>
<keyword evidence="1" id="KW-0812">Transmembrane</keyword>
<keyword evidence="3" id="KW-1185">Reference proteome</keyword>
<keyword evidence="1" id="KW-1133">Transmembrane helix</keyword>
<evidence type="ECO:0000313" key="3">
    <source>
        <dbReference type="Proteomes" id="UP000887013"/>
    </source>
</evidence>
<evidence type="ECO:0000313" key="2">
    <source>
        <dbReference type="EMBL" id="GFU38260.1"/>
    </source>
</evidence>
<comment type="caution">
    <text evidence="2">The sequence shown here is derived from an EMBL/GenBank/DDBJ whole genome shotgun (WGS) entry which is preliminary data.</text>
</comment>
<dbReference type="AlphaFoldDB" id="A0A8X6QYD5"/>
<accession>A0A8X6QYD5</accession>
<organism evidence="2 3">
    <name type="scientific">Nephila pilipes</name>
    <name type="common">Giant wood spider</name>
    <name type="synonym">Nephila maculata</name>
    <dbReference type="NCBI Taxonomy" id="299642"/>
    <lineage>
        <taxon>Eukaryota</taxon>
        <taxon>Metazoa</taxon>
        <taxon>Ecdysozoa</taxon>
        <taxon>Arthropoda</taxon>
        <taxon>Chelicerata</taxon>
        <taxon>Arachnida</taxon>
        <taxon>Araneae</taxon>
        <taxon>Araneomorphae</taxon>
        <taxon>Entelegynae</taxon>
        <taxon>Araneoidea</taxon>
        <taxon>Nephilidae</taxon>
        <taxon>Nephila</taxon>
    </lineage>
</organism>
<reference evidence="2" key="1">
    <citation type="submission" date="2020-08" db="EMBL/GenBank/DDBJ databases">
        <title>Multicomponent nature underlies the extraordinary mechanical properties of spider dragline silk.</title>
        <authorList>
            <person name="Kono N."/>
            <person name="Nakamura H."/>
            <person name="Mori M."/>
            <person name="Yoshida Y."/>
            <person name="Ohtoshi R."/>
            <person name="Malay A.D."/>
            <person name="Moran D.A.P."/>
            <person name="Tomita M."/>
            <person name="Numata K."/>
            <person name="Arakawa K."/>
        </authorList>
    </citation>
    <scope>NUCLEOTIDE SEQUENCE</scope>
</reference>
<feature type="transmembrane region" description="Helical" evidence="1">
    <location>
        <begin position="25"/>
        <end position="52"/>
    </location>
</feature>
<gene>
    <name evidence="2" type="ORF">NPIL_423541</name>
</gene>
<name>A0A8X6QYD5_NEPPI</name>
<proteinExistence type="predicted"/>
<keyword evidence="1" id="KW-0472">Membrane</keyword>